<organism evidence="1 2">
    <name type="scientific">Trematosphaeria pertusa</name>
    <dbReference type="NCBI Taxonomy" id="390896"/>
    <lineage>
        <taxon>Eukaryota</taxon>
        <taxon>Fungi</taxon>
        <taxon>Dikarya</taxon>
        <taxon>Ascomycota</taxon>
        <taxon>Pezizomycotina</taxon>
        <taxon>Dothideomycetes</taxon>
        <taxon>Pleosporomycetidae</taxon>
        <taxon>Pleosporales</taxon>
        <taxon>Massarineae</taxon>
        <taxon>Trematosphaeriaceae</taxon>
        <taxon>Trematosphaeria</taxon>
    </lineage>
</organism>
<dbReference type="AlphaFoldDB" id="A0A6A6IR88"/>
<dbReference type="Proteomes" id="UP000800094">
    <property type="component" value="Unassembled WGS sequence"/>
</dbReference>
<reference evidence="1" key="1">
    <citation type="journal article" date="2020" name="Stud. Mycol.">
        <title>101 Dothideomycetes genomes: a test case for predicting lifestyles and emergence of pathogens.</title>
        <authorList>
            <person name="Haridas S."/>
            <person name="Albert R."/>
            <person name="Binder M."/>
            <person name="Bloem J."/>
            <person name="Labutti K."/>
            <person name="Salamov A."/>
            <person name="Andreopoulos B."/>
            <person name="Baker S."/>
            <person name="Barry K."/>
            <person name="Bills G."/>
            <person name="Bluhm B."/>
            <person name="Cannon C."/>
            <person name="Castanera R."/>
            <person name="Culley D."/>
            <person name="Daum C."/>
            <person name="Ezra D."/>
            <person name="Gonzalez J."/>
            <person name="Henrissat B."/>
            <person name="Kuo A."/>
            <person name="Liang C."/>
            <person name="Lipzen A."/>
            <person name="Lutzoni F."/>
            <person name="Magnuson J."/>
            <person name="Mondo S."/>
            <person name="Nolan M."/>
            <person name="Ohm R."/>
            <person name="Pangilinan J."/>
            <person name="Park H.-J."/>
            <person name="Ramirez L."/>
            <person name="Alfaro M."/>
            <person name="Sun H."/>
            <person name="Tritt A."/>
            <person name="Yoshinaga Y."/>
            <person name="Zwiers L.-H."/>
            <person name="Turgeon B."/>
            <person name="Goodwin S."/>
            <person name="Spatafora J."/>
            <person name="Crous P."/>
            <person name="Grigoriev I."/>
        </authorList>
    </citation>
    <scope>NUCLEOTIDE SEQUENCE</scope>
    <source>
        <strain evidence="1">CBS 122368</strain>
    </source>
</reference>
<accession>A0A6A6IR88</accession>
<dbReference type="OrthoDB" id="2099887at2759"/>
<name>A0A6A6IR88_9PLEO</name>
<keyword evidence="2" id="KW-1185">Reference proteome</keyword>
<proteinExistence type="predicted"/>
<dbReference type="InterPro" id="IPR027589">
    <property type="entry name" value="Choice_anch_B"/>
</dbReference>
<evidence type="ECO:0000313" key="2">
    <source>
        <dbReference type="Proteomes" id="UP000800094"/>
    </source>
</evidence>
<sequence>MRYSTALVGLMAIVYAKEMPKDPVRAAELYDSGVIHQRIMDAKAVQLQQEQEMGVLNSAEGPYYQELHFAQCKDGKVNLHHFLSHTDLGSSVGLGSSSWGWVSDDGREFAVIAQGDGAAFAEITNAGKLRYLGRLPQTLGVAPSRWREIRTFKHYIIVGSEEPGHGIQIFDLKKLLDIDYRNGPVTFDPATDLTAHWNKLPLGRSHNVLANDETDFAYVVGAQPRNDTCRSGLIFLDLSDPSNPKNPGCASQDGYVHDAQCLIYRGPDTEYLDREICYGYNEDSLTIYDVTDKKWPELISVTSYEGATYTHQGWVLDPSNQEFLIMDDELDEREGRGPAANGRPVTFIWDIRNLEHPKQTGYYQGPRVTIDHNQYIIGNYSYQSNYGAGISVLDISSIPSDPTGRGVHEVAWFDVYPEDDNQRGGGTLEYVGTWSSYANYPSGYILINTIERGAWVVKIQ</sequence>
<dbReference type="PANTHER" id="PTHR38787">
    <property type="entry name" value="REGULATORY P DOMAIN-CONTAINING PROTEIN"/>
    <property type="match status" value="1"/>
</dbReference>
<feature type="non-terminal residue" evidence="1">
    <location>
        <position position="460"/>
    </location>
</feature>
<protein>
    <recommendedName>
        <fullName evidence="3">Regulatory P domain-containing protein</fullName>
    </recommendedName>
</protein>
<dbReference type="EMBL" id="ML987191">
    <property type="protein sequence ID" value="KAF2252981.1"/>
    <property type="molecule type" value="Genomic_DNA"/>
</dbReference>
<dbReference type="GO" id="GO:0005576">
    <property type="term" value="C:extracellular region"/>
    <property type="evidence" value="ECO:0007669"/>
    <property type="project" value="TreeGrafter"/>
</dbReference>
<dbReference type="RefSeq" id="XP_033687985.1">
    <property type="nucleotide sequence ID" value="XM_033824707.1"/>
</dbReference>
<evidence type="ECO:0008006" key="3">
    <source>
        <dbReference type="Google" id="ProtNLM"/>
    </source>
</evidence>
<dbReference type="NCBIfam" id="TIGR04312">
    <property type="entry name" value="choice_anch_B"/>
    <property type="match status" value="1"/>
</dbReference>
<dbReference type="GeneID" id="54578037"/>
<dbReference type="PANTHER" id="PTHR38787:SF3">
    <property type="entry name" value="REGULATORY P DOMAIN-CONTAINING PROTEIN"/>
    <property type="match status" value="1"/>
</dbReference>
<gene>
    <name evidence="1" type="ORF">BU26DRAFT_449394</name>
</gene>
<evidence type="ECO:0000313" key="1">
    <source>
        <dbReference type="EMBL" id="KAF2252981.1"/>
    </source>
</evidence>